<keyword evidence="6" id="KW-0805">Transcription regulation</keyword>
<proteinExistence type="predicted"/>
<dbReference type="GO" id="GO:0000981">
    <property type="term" value="F:DNA-binding transcription factor activity, RNA polymerase II-specific"/>
    <property type="evidence" value="ECO:0007669"/>
    <property type="project" value="TreeGrafter"/>
</dbReference>
<feature type="domain" description="C2H2-type" evidence="11">
    <location>
        <begin position="510"/>
        <end position="537"/>
    </location>
</feature>
<accession>A0AA88H5B4</accession>
<keyword evidence="3" id="KW-0677">Repeat</keyword>
<evidence type="ECO:0000256" key="6">
    <source>
        <dbReference type="ARBA" id="ARBA00023015"/>
    </source>
</evidence>
<evidence type="ECO:0000256" key="10">
    <source>
        <dbReference type="PROSITE-ProRule" id="PRU00042"/>
    </source>
</evidence>
<keyword evidence="5" id="KW-0862">Zinc</keyword>
<feature type="domain" description="C2H2-type" evidence="11">
    <location>
        <begin position="482"/>
        <end position="509"/>
    </location>
</feature>
<dbReference type="InterPro" id="IPR036236">
    <property type="entry name" value="Znf_C2H2_sf"/>
</dbReference>
<sequence length="622" mass="70499">MAEEDTLLEASNIKNGVEDVLASEVSDQIDIPESLFFHKLTDFTGVAFPGILAPCKVELDSQEFVSLSVDNEEVDDAFPSDIKKQVDSSDTLLFPKLEDEMNIFPSISIPCKFESESQGLGFTSISDQEVEEAFPSDIKKQVDSSDPSMFAQLEEGPMSIFPSILLPCKLEPDCQELGSTSITHQEVMNSTICSIGGDHQRKLWRCNSCGKTEKSFLILELHIDTGCEELSPIECDICPAVVRDYKDFVAHFMEHQMGEERRCPICLQDNIDNIKEHLILQGHFSQSVAELALQSGTSQATVQESSRNVSLNSFNLNSKIAGQTNKGYLLNRRLPEKKFRHHECSICKKKFPNKCNLKMHQRTHKRVKSFECDICKNSFSELWILNRHKRKHTGERPFQCNICKKTFAELGNLTKHKRVHTGEKPFQCDICKKAFAESTDLTKHKRVHTGEKPFQCDVCKKTFAESGNLIGHKRVHTGEKPFQCDICNKAFAQSGTLIIHKRVHTGKKPFQCDICKKCFTQSAALTVHKRVHTGEKPFHCDICKKNFAESGHLIRHKRIHTGEKPFQCDICKKTFAQSGPLKKHQRVHIPEKSFSCDICKKAFANLAHLTTHKRVHTSEKCF</sequence>
<dbReference type="GO" id="GO:0003677">
    <property type="term" value="F:DNA binding"/>
    <property type="evidence" value="ECO:0007669"/>
    <property type="project" value="UniProtKB-KW"/>
</dbReference>
<dbReference type="SMART" id="SM00355">
    <property type="entry name" value="ZnF_C2H2"/>
    <property type="match status" value="11"/>
</dbReference>
<dbReference type="PANTHER" id="PTHR24394">
    <property type="entry name" value="ZINC FINGER PROTEIN"/>
    <property type="match status" value="1"/>
</dbReference>
<dbReference type="AlphaFoldDB" id="A0AA88H5B4"/>
<evidence type="ECO:0000256" key="2">
    <source>
        <dbReference type="ARBA" id="ARBA00022723"/>
    </source>
</evidence>
<evidence type="ECO:0000259" key="11">
    <source>
        <dbReference type="PROSITE" id="PS50157"/>
    </source>
</evidence>
<dbReference type="PROSITE" id="PS50157">
    <property type="entry name" value="ZINC_FINGER_C2H2_2"/>
    <property type="match status" value="10"/>
</dbReference>
<feature type="domain" description="C2H2-type" evidence="11">
    <location>
        <begin position="426"/>
        <end position="453"/>
    </location>
</feature>
<evidence type="ECO:0000256" key="4">
    <source>
        <dbReference type="ARBA" id="ARBA00022771"/>
    </source>
</evidence>
<keyword evidence="2" id="KW-0479">Metal-binding</keyword>
<evidence type="ECO:0000313" key="13">
    <source>
        <dbReference type="Proteomes" id="UP001187531"/>
    </source>
</evidence>
<reference evidence="12" key="1">
    <citation type="submission" date="2023-07" db="EMBL/GenBank/DDBJ databases">
        <title>Chromosome-level genome assembly of Artemia franciscana.</title>
        <authorList>
            <person name="Jo E."/>
        </authorList>
    </citation>
    <scope>NUCLEOTIDE SEQUENCE</scope>
    <source>
        <tissue evidence="12">Whole body</tissue>
    </source>
</reference>
<evidence type="ECO:0000256" key="8">
    <source>
        <dbReference type="ARBA" id="ARBA00023163"/>
    </source>
</evidence>
<evidence type="ECO:0000256" key="9">
    <source>
        <dbReference type="ARBA" id="ARBA00023242"/>
    </source>
</evidence>
<dbReference type="InterPro" id="IPR013087">
    <property type="entry name" value="Znf_C2H2_type"/>
</dbReference>
<name>A0AA88H5B4_ARTSF</name>
<dbReference type="FunFam" id="3.30.160.60:FF:000290">
    <property type="entry name" value="Zinc finger protein 697 isoform X1"/>
    <property type="match status" value="1"/>
</dbReference>
<feature type="domain" description="C2H2-type" evidence="11">
    <location>
        <begin position="342"/>
        <end position="369"/>
    </location>
</feature>
<keyword evidence="7" id="KW-0238">DNA-binding</keyword>
<protein>
    <recommendedName>
        <fullName evidence="11">C2H2-type domain-containing protein</fullName>
    </recommendedName>
</protein>
<evidence type="ECO:0000313" key="12">
    <source>
        <dbReference type="EMBL" id="KAK2703609.1"/>
    </source>
</evidence>
<dbReference type="SUPFAM" id="SSF57667">
    <property type="entry name" value="beta-beta-alpha zinc fingers"/>
    <property type="match status" value="6"/>
</dbReference>
<dbReference type="FunFam" id="3.30.160.60:FF:000557">
    <property type="entry name" value="zinc finger and SCAN domain-containing protein 29"/>
    <property type="match status" value="2"/>
</dbReference>
<dbReference type="PANTHER" id="PTHR24394:SF29">
    <property type="entry name" value="MYONEURIN"/>
    <property type="match status" value="1"/>
</dbReference>
<feature type="domain" description="C2H2-type" evidence="11">
    <location>
        <begin position="538"/>
        <end position="565"/>
    </location>
</feature>
<gene>
    <name evidence="12" type="ORF">QYM36_018005</name>
</gene>
<keyword evidence="8" id="KW-0804">Transcription</keyword>
<evidence type="ECO:0000256" key="1">
    <source>
        <dbReference type="ARBA" id="ARBA00004123"/>
    </source>
</evidence>
<keyword evidence="4 10" id="KW-0863">Zinc-finger</keyword>
<dbReference type="GO" id="GO:0008270">
    <property type="term" value="F:zinc ion binding"/>
    <property type="evidence" value="ECO:0007669"/>
    <property type="project" value="UniProtKB-KW"/>
</dbReference>
<keyword evidence="9" id="KW-0539">Nucleus</keyword>
<feature type="domain" description="C2H2-type" evidence="11">
    <location>
        <begin position="370"/>
        <end position="397"/>
    </location>
</feature>
<dbReference type="FunFam" id="3.30.160.60:FF:002343">
    <property type="entry name" value="Zinc finger protein 33A"/>
    <property type="match status" value="1"/>
</dbReference>
<organism evidence="12 13">
    <name type="scientific">Artemia franciscana</name>
    <name type="common">Brine shrimp</name>
    <name type="synonym">Artemia sanfranciscana</name>
    <dbReference type="NCBI Taxonomy" id="6661"/>
    <lineage>
        <taxon>Eukaryota</taxon>
        <taxon>Metazoa</taxon>
        <taxon>Ecdysozoa</taxon>
        <taxon>Arthropoda</taxon>
        <taxon>Crustacea</taxon>
        <taxon>Branchiopoda</taxon>
        <taxon>Anostraca</taxon>
        <taxon>Artemiidae</taxon>
        <taxon>Artemia</taxon>
    </lineage>
</organism>
<feature type="domain" description="C2H2-type" evidence="11">
    <location>
        <begin position="398"/>
        <end position="425"/>
    </location>
</feature>
<evidence type="ECO:0000256" key="3">
    <source>
        <dbReference type="ARBA" id="ARBA00022737"/>
    </source>
</evidence>
<dbReference type="EMBL" id="JAVRJZ010000082">
    <property type="protein sequence ID" value="KAK2703609.1"/>
    <property type="molecule type" value="Genomic_DNA"/>
</dbReference>
<dbReference type="FunFam" id="3.30.160.60:FF:000322">
    <property type="entry name" value="GDNF-inducible zinc finger protein 1"/>
    <property type="match status" value="1"/>
</dbReference>
<evidence type="ECO:0000256" key="5">
    <source>
        <dbReference type="ARBA" id="ARBA00022833"/>
    </source>
</evidence>
<dbReference type="Pfam" id="PF13912">
    <property type="entry name" value="zf-C2H2_6"/>
    <property type="match status" value="1"/>
</dbReference>
<comment type="caution">
    <text evidence="12">The sequence shown here is derived from an EMBL/GenBank/DDBJ whole genome shotgun (WGS) entry which is preliminary data.</text>
</comment>
<dbReference type="FunFam" id="3.30.160.60:FF:000512">
    <property type="entry name" value="zinc finger protein 197 isoform X1"/>
    <property type="match status" value="3"/>
</dbReference>
<dbReference type="GO" id="GO:0005634">
    <property type="term" value="C:nucleus"/>
    <property type="evidence" value="ECO:0007669"/>
    <property type="project" value="UniProtKB-SubCell"/>
</dbReference>
<feature type="domain" description="C2H2-type" evidence="11">
    <location>
        <begin position="594"/>
        <end position="621"/>
    </location>
</feature>
<dbReference type="PROSITE" id="PS00028">
    <property type="entry name" value="ZINC_FINGER_C2H2_1"/>
    <property type="match status" value="10"/>
</dbReference>
<feature type="domain" description="C2H2-type" evidence="11">
    <location>
        <begin position="454"/>
        <end position="481"/>
    </location>
</feature>
<keyword evidence="13" id="KW-1185">Reference proteome</keyword>
<feature type="domain" description="C2H2-type" evidence="11">
    <location>
        <begin position="566"/>
        <end position="593"/>
    </location>
</feature>
<dbReference type="Pfam" id="PF00096">
    <property type="entry name" value="zf-C2H2"/>
    <property type="match status" value="9"/>
</dbReference>
<dbReference type="Proteomes" id="UP001187531">
    <property type="component" value="Unassembled WGS sequence"/>
</dbReference>
<dbReference type="Gene3D" id="3.30.160.60">
    <property type="entry name" value="Classic Zinc Finger"/>
    <property type="match status" value="11"/>
</dbReference>
<comment type="subcellular location">
    <subcellularLocation>
        <location evidence="1">Nucleus</location>
    </subcellularLocation>
</comment>
<evidence type="ECO:0000256" key="7">
    <source>
        <dbReference type="ARBA" id="ARBA00023125"/>
    </source>
</evidence>